<comment type="caution">
    <text evidence="1">The sequence shown here is derived from an EMBL/GenBank/DDBJ whole genome shotgun (WGS) entry which is preliminary data.</text>
</comment>
<dbReference type="EMBL" id="CAJOBP010076365">
    <property type="protein sequence ID" value="CAF4899857.1"/>
    <property type="molecule type" value="Genomic_DNA"/>
</dbReference>
<keyword evidence="2" id="KW-1185">Reference proteome</keyword>
<proteinExistence type="predicted"/>
<reference evidence="1" key="1">
    <citation type="submission" date="2021-02" db="EMBL/GenBank/DDBJ databases">
        <authorList>
            <person name="Nowell W R."/>
        </authorList>
    </citation>
    <scope>NUCLEOTIDE SEQUENCE</scope>
</reference>
<dbReference type="AlphaFoldDB" id="A0A821V3P3"/>
<name>A0A821V3P3_9BILA</name>
<sequence length="56" mass="6118">MARMNTSLLMHFLKSSRFTGVTGNMNKNKAATFVKGIFSCILGEEVFFDENGDGPG</sequence>
<evidence type="ECO:0000313" key="1">
    <source>
        <dbReference type="EMBL" id="CAF4899857.1"/>
    </source>
</evidence>
<protein>
    <submittedName>
        <fullName evidence="1">Uncharacterized protein</fullName>
    </submittedName>
</protein>
<feature type="non-terminal residue" evidence="1">
    <location>
        <position position="56"/>
    </location>
</feature>
<dbReference type="Proteomes" id="UP000663873">
    <property type="component" value="Unassembled WGS sequence"/>
</dbReference>
<evidence type="ECO:0000313" key="2">
    <source>
        <dbReference type="Proteomes" id="UP000663873"/>
    </source>
</evidence>
<accession>A0A821V3P3</accession>
<organism evidence="1 2">
    <name type="scientific">Rotaria socialis</name>
    <dbReference type="NCBI Taxonomy" id="392032"/>
    <lineage>
        <taxon>Eukaryota</taxon>
        <taxon>Metazoa</taxon>
        <taxon>Spiralia</taxon>
        <taxon>Gnathifera</taxon>
        <taxon>Rotifera</taxon>
        <taxon>Eurotatoria</taxon>
        <taxon>Bdelloidea</taxon>
        <taxon>Philodinida</taxon>
        <taxon>Philodinidae</taxon>
        <taxon>Rotaria</taxon>
    </lineage>
</organism>
<gene>
    <name evidence="1" type="ORF">UJA718_LOCUS45469</name>
</gene>